<organism evidence="8">
    <name type="scientific">Palpitomonas bilix</name>
    <dbReference type="NCBI Taxonomy" id="652834"/>
    <lineage>
        <taxon>Eukaryota</taxon>
        <taxon>Eukaryota incertae sedis</taxon>
    </lineage>
</organism>
<dbReference type="Pfam" id="PF04515">
    <property type="entry name" value="Choline_transpo"/>
    <property type="match status" value="1"/>
</dbReference>
<comment type="function">
    <text evidence="6">Choline transporter.</text>
</comment>
<sequence>MPKVSQVTEIEAFNPQGQTANSEHSSAIELSDIVPERVVRPSVLTFLKKKNPSREGSQRVAPIAEVKESGEQANTATSGDVEQGSQRDSQKLYDVMVKDLGLKEEHRFPSRRRCTDIFFFIIFWLQVAGLIAVFLFRYNSNVDNQVVLDSWMHVKGRIFTYGAAVGLALLLAGLWLVFMRFGAKYLIRTTIFTSVGVCALFGGISLAIVQGTGARIGWAAFWFTICLLCVLYYVLIRKRIPFATLVMRTALHILADFPSIFAVAFFSNFLQILWVAMWIYTYFSIQNMWQQWADENQAELIALAHNETFNVSSFNASATNITAELSTSEEIFANLISFYLFLSLFWTSMVIRNTLFVTASGVVAHWYMGQAEGKKPAAVVGKVFGVAVSKNFGSIIFGSLLVSFIRLIRVIVEGLRRYNPLQNGWLWMVADFCFGCVEALVRYFNGFAYAYIAIYGRSFIASAKAAWELFRRSGLDRVVNDDVISGTLFLTYLLVACLCGGMGAFWVYQQDSAESDWFYGAALPCAIIGFIMGVVTLDTVAGAVTTLFVCFGEEPEKLYAHFPDLGTALYEALVAQWVGDVNNEVGDILLFNNFSLEAEVVLTILFCATGTCREANDCHAS</sequence>
<evidence type="ECO:0000313" key="8">
    <source>
        <dbReference type="EMBL" id="CAE0255995.1"/>
    </source>
</evidence>
<evidence type="ECO:0000256" key="4">
    <source>
        <dbReference type="ARBA" id="ARBA00022989"/>
    </source>
</evidence>
<dbReference type="GO" id="GO:0022857">
    <property type="term" value="F:transmembrane transporter activity"/>
    <property type="evidence" value="ECO:0007669"/>
    <property type="project" value="UniProtKB-UniRule"/>
</dbReference>
<feature type="transmembrane region" description="Helical" evidence="6">
    <location>
        <begin position="424"/>
        <end position="441"/>
    </location>
</feature>
<keyword evidence="3 6" id="KW-0812">Transmembrane</keyword>
<dbReference type="PANTHER" id="PTHR12385">
    <property type="entry name" value="CHOLINE TRANSPORTER-LIKE (SLC FAMILY 44)"/>
    <property type="match status" value="1"/>
</dbReference>
<dbReference type="AlphaFoldDB" id="A0A7S3G8G0"/>
<feature type="compositionally biased region" description="Polar residues" evidence="7">
    <location>
        <begin position="71"/>
        <end position="87"/>
    </location>
</feature>
<keyword evidence="5 6" id="KW-0472">Membrane</keyword>
<feature type="region of interest" description="Disordered" evidence="7">
    <location>
        <begin position="67"/>
        <end position="87"/>
    </location>
</feature>
<feature type="transmembrane region" description="Helical" evidence="6">
    <location>
        <begin position="158"/>
        <end position="178"/>
    </location>
</feature>
<dbReference type="EMBL" id="HBIB01028058">
    <property type="protein sequence ID" value="CAE0255995.1"/>
    <property type="molecule type" value="Transcribed_RNA"/>
</dbReference>
<dbReference type="InterPro" id="IPR007603">
    <property type="entry name" value="Choline_transptr-like"/>
</dbReference>
<feature type="transmembrane region" description="Helical" evidence="6">
    <location>
        <begin position="257"/>
        <end position="280"/>
    </location>
</feature>
<evidence type="ECO:0000256" key="6">
    <source>
        <dbReference type="RuleBase" id="RU368066"/>
    </source>
</evidence>
<comment type="subcellular location">
    <subcellularLocation>
        <location evidence="6">Cell membrane</location>
        <topology evidence="6">Multi-pass membrane protein</topology>
    </subcellularLocation>
    <subcellularLocation>
        <location evidence="1">Membrane</location>
        <topology evidence="1">Multi-pass membrane protein</topology>
    </subcellularLocation>
</comment>
<evidence type="ECO:0000256" key="3">
    <source>
        <dbReference type="ARBA" id="ARBA00022692"/>
    </source>
</evidence>
<evidence type="ECO:0000256" key="2">
    <source>
        <dbReference type="ARBA" id="ARBA00007168"/>
    </source>
</evidence>
<keyword evidence="4 6" id="KW-1133">Transmembrane helix</keyword>
<feature type="transmembrane region" description="Helical" evidence="6">
    <location>
        <begin position="521"/>
        <end position="551"/>
    </location>
</feature>
<feature type="transmembrane region" description="Helical" evidence="6">
    <location>
        <begin position="190"/>
        <end position="210"/>
    </location>
</feature>
<name>A0A7S3G8G0_9EUKA</name>
<protein>
    <recommendedName>
        <fullName evidence="6">Choline transporter-like protein</fullName>
    </recommendedName>
</protein>
<feature type="transmembrane region" description="Helical" evidence="6">
    <location>
        <begin position="354"/>
        <end position="371"/>
    </location>
</feature>
<proteinExistence type="inferred from homology"/>
<feature type="transmembrane region" description="Helical" evidence="6">
    <location>
        <begin position="488"/>
        <end position="509"/>
    </location>
</feature>
<dbReference type="GO" id="GO:0005886">
    <property type="term" value="C:plasma membrane"/>
    <property type="evidence" value="ECO:0007669"/>
    <property type="project" value="UniProtKB-SubCell"/>
</dbReference>
<evidence type="ECO:0000256" key="5">
    <source>
        <dbReference type="ARBA" id="ARBA00023136"/>
    </source>
</evidence>
<feature type="transmembrane region" description="Helical" evidence="6">
    <location>
        <begin position="216"/>
        <end position="236"/>
    </location>
</feature>
<feature type="transmembrane region" description="Helical" evidence="6">
    <location>
        <begin position="117"/>
        <end position="138"/>
    </location>
</feature>
<dbReference type="PANTHER" id="PTHR12385:SF4">
    <property type="entry name" value="PROTEIN PNS1"/>
    <property type="match status" value="1"/>
</dbReference>
<gene>
    <name evidence="8" type="ORF">PBIL07802_LOCUS18249</name>
</gene>
<evidence type="ECO:0000256" key="1">
    <source>
        <dbReference type="ARBA" id="ARBA00004141"/>
    </source>
</evidence>
<evidence type="ECO:0000256" key="7">
    <source>
        <dbReference type="SAM" id="MobiDB-lite"/>
    </source>
</evidence>
<feature type="transmembrane region" description="Helical" evidence="6">
    <location>
        <begin position="391"/>
        <end position="412"/>
    </location>
</feature>
<reference evidence="8" key="1">
    <citation type="submission" date="2021-01" db="EMBL/GenBank/DDBJ databases">
        <authorList>
            <person name="Corre E."/>
            <person name="Pelletier E."/>
            <person name="Niang G."/>
            <person name="Scheremetjew M."/>
            <person name="Finn R."/>
            <person name="Kale V."/>
            <person name="Holt S."/>
            <person name="Cochrane G."/>
            <person name="Meng A."/>
            <person name="Brown T."/>
            <person name="Cohen L."/>
        </authorList>
    </citation>
    <scope>NUCLEOTIDE SEQUENCE</scope>
    <source>
        <strain evidence="8">NIES-2562</strain>
    </source>
</reference>
<comment type="similarity">
    <text evidence="2 6">Belongs to the CTL (choline transporter-like) family.</text>
</comment>
<accession>A0A7S3G8G0</accession>